<gene>
    <name evidence="1" type="ORF">CPT_Margaery238</name>
</gene>
<accession>A0A0M4R4J9</accession>
<dbReference type="GeneID" id="26647423"/>
<protein>
    <submittedName>
        <fullName evidence="1">Uncharacterized protein</fullName>
    </submittedName>
</protein>
<dbReference type="KEGG" id="vg:26647423"/>
<reference evidence="1 2" key="1">
    <citation type="submission" date="2015-08" db="EMBL/GenBank/DDBJ databases">
        <title>The Complete Genome of Citrobacter freundii Myophage Margaery.</title>
        <authorList>
            <person name="Yi D."/>
            <person name="Cadungog J.N."/>
            <person name="Cahill J.L."/>
            <person name="Rasche E.S."/>
            <person name="Everett G.F.K."/>
        </authorList>
    </citation>
    <scope>NUCLEOTIDE SEQUENCE [LARGE SCALE GENOMIC DNA]</scope>
</reference>
<dbReference type="RefSeq" id="YP_009195053.1">
    <property type="nucleotide sequence ID" value="NC_028755.1"/>
</dbReference>
<dbReference type="EMBL" id="KT381880">
    <property type="protein sequence ID" value="ALF01927.1"/>
    <property type="molecule type" value="Genomic_DNA"/>
</dbReference>
<evidence type="ECO:0000313" key="1">
    <source>
        <dbReference type="EMBL" id="ALF01927.1"/>
    </source>
</evidence>
<sequence length="108" mass="11968">MKLFHVVYGGMKNIDITALSAGMLDELEAQIGKRFKASITETQTLFVDHPADMENLVNTLDDLMIPCADGWNEASGVHVVVTFVLKNVDSRNAEVLEFIRKIDSTKGK</sequence>
<keyword evidence="2" id="KW-1185">Reference proteome</keyword>
<evidence type="ECO:0000313" key="2">
    <source>
        <dbReference type="Proteomes" id="UP000201970"/>
    </source>
</evidence>
<organism evidence="1 2">
    <name type="scientific">Citrobacter phage Margaery</name>
    <dbReference type="NCBI Taxonomy" id="1701810"/>
    <lineage>
        <taxon>Viruses</taxon>
        <taxon>Duplodnaviria</taxon>
        <taxon>Heunggongvirae</taxon>
        <taxon>Uroviricota</taxon>
        <taxon>Caudoviricetes</taxon>
        <taxon>Pantevenvirales</taxon>
        <taxon>Straboviridae</taxon>
        <taxon>Pseudotevenvirus</taxon>
        <taxon>Pseudotevenvirus margaery</taxon>
    </lineage>
</organism>
<proteinExistence type="predicted"/>
<dbReference type="Proteomes" id="UP000201970">
    <property type="component" value="Segment"/>
</dbReference>
<name>A0A0M4R4J9_9CAUD</name>